<proteinExistence type="predicted"/>
<dbReference type="EMBL" id="AFAY01000006">
    <property type="protein sequence ID" value="EGF11974.1"/>
    <property type="molecule type" value="Genomic_DNA"/>
</dbReference>
<evidence type="ECO:0000313" key="1">
    <source>
        <dbReference type="EMBL" id="EGF11974.1"/>
    </source>
</evidence>
<dbReference type="AlphaFoldDB" id="F2B9H0"/>
<organism evidence="1 2">
    <name type="scientific">Neisseria bacilliformis ATCC BAA-1200</name>
    <dbReference type="NCBI Taxonomy" id="888742"/>
    <lineage>
        <taxon>Bacteria</taxon>
        <taxon>Pseudomonadati</taxon>
        <taxon>Pseudomonadota</taxon>
        <taxon>Betaproteobacteria</taxon>
        <taxon>Neisseriales</taxon>
        <taxon>Neisseriaceae</taxon>
        <taxon>Neisseria</taxon>
    </lineage>
</organism>
<keyword evidence="2" id="KW-1185">Reference proteome</keyword>
<name>F2B9H0_9NEIS</name>
<protein>
    <submittedName>
        <fullName evidence="1">Uncharacterized protein</fullName>
    </submittedName>
</protein>
<gene>
    <name evidence="1" type="ORF">HMPREF9123_0416</name>
</gene>
<comment type="caution">
    <text evidence="1">The sequence shown here is derived from an EMBL/GenBank/DDBJ whole genome shotgun (WGS) entry which is preliminary data.</text>
</comment>
<dbReference type="Proteomes" id="UP000004105">
    <property type="component" value="Unassembled WGS sequence"/>
</dbReference>
<evidence type="ECO:0000313" key="2">
    <source>
        <dbReference type="Proteomes" id="UP000004105"/>
    </source>
</evidence>
<reference evidence="1 2" key="1">
    <citation type="submission" date="2011-02" db="EMBL/GenBank/DDBJ databases">
        <authorList>
            <person name="Muzny D."/>
            <person name="Qin X."/>
            <person name="Deng J."/>
            <person name="Jiang H."/>
            <person name="Liu Y."/>
            <person name="Qu J."/>
            <person name="Song X.-Z."/>
            <person name="Zhang L."/>
            <person name="Thornton R."/>
            <person name="Coyle M."/>
            <person name="Francisco L."/>
            <person name="Jackson L."/>
            <person name="Javaid M."/>
            <person name="Korchina V."/>
            <person name="Kovar C."/>
            <person name="Mata R."/>
            <person name="Mathew T."/>
            <person name="Ngo R."/>
            <person name="Nguyen L."/>
            <person name="Nguyen N."/>
            <person name="Okwuonu G."/>
            <person name="Ongeri F."/>
            <person name="Pham C."/>
            <person name="Simmons D."/>
            <person name="Wilczek-Boney K."/>
            <person name="Hale W."/>
            <person name="Jakkamsetti A."/>
            <person name="Pham P."/>
            <person name="Ruth R."/>
            <person name="San Lucas F."/>
            <person name="Warren J."/>
            <person name="Zhang J."/>
            <person name="Zhao Z."/>
            <person name="Zhou C."/>
            <person name="Zhu D."/>
            <person name="Lee S."/>
            <person name="Bess C."/>
            <person name="Blankenburg K."/>
            <person name="Forbes L."/>
            <person name="Fu Q."/>
            <person name="Gubbala S."/>
            <person name="Hirani K."/>
            <person name="Jayaseelan J.C."/>
            <person name="Lara F."/>
            <person name="Munidasa M."/>
            <person name="Palculict T."/>
            <person name="Patil S."/>
            <person name="Pu L.-L."/>
            <person name="Saada N."/>
            <person name="Tang L."/>
            <person name="Weissenberger G."/>
            <person name="Zhu Y."/>
            <person name="Hemphill L."/>
            <person name="Shang Y."/>
            <person name="Youmans B."/>
            <person name="Ayvaz T."/>
            <person name="Ross M."/>
            <person name="Santibanez J."/>
            <person name="Aqrawi P."/>
            <person name="Gross S."/>
            <person name="Joshi V."/>
            <person name="Fowler G."/>
            <person name="Nazareth L."/>
            <person name="Reid J."/>
            <person name="Worley K."/>
            <person name="Petrosino J."/>
            <person name="Highlander S."/>
            <person name="Gibbs R."/>
        </authorList>
    </citation>
    <scope>NUCLEOTIDE SEQUENCE [LARGE SCALE GENOMIC DNA]</scope>
    <source>
        <strain evidence="1 2">ATCC BAA-1200</strain>
    </source>
</reference>
<dbReference type="HOGENOM" id="CLU_3186183_0_0_4"/>
<sequence length="46" mass="5381">MRRGRLKTRFRFSDGLCFVCRVCGASHARGFCLATVFRRQMKREAV</sequence>
<accession>F2B9H0</accession>